<dbReference type="AlphaFoldDB" id="A0A0D7BC41"/>
<name>A0A0D7BC41_9AGAR</name>
<keyword evidence="3" id="KW-1185">Reference proteome</keyword>
<dbReference type="Proteomes" id="UP000054007">
    <property type="component" value="Unassembled WGS sequence"/>
</dbReference>
<feature type="domain" description="DJ-1/PfpI" evidence="1">
    <location>
        <begin position="58"/>
        <end position="199"/>
    </location>
</feature>
<dbReference type="InterPro" id="IPR029062">
    <property type="entry name" value="Class_I_gatase-like"/>
</dbReference>
<dbReference type="InterPro" id="IPR002818">
    <property type="entry name" value="DJ-1/PfpI"/>
</dbReference>
<reference evidence="2 3" key="1">
    <citation type="journal article" date="2015" name="Fungal Genet. Biol.">
        <title>Evolution of novel wood decay mechanisms in Agaricales revealed by the genome sequences of Fistulina hepatica and Cylindrobasidium torrendii.</title>
        <authorList>
            <person name="Floudas D."/>
            <person name="Held B.W."/>
            <person name="Riley R."/>
            <person name="Nagy L.G."/>
            <person name="Koehler G."/>
            <person name="Ransdell A.S."/>
            <person name="Younus H."/>
            <person name="Chow J."/>
            <person name="Chiniquy J."/>
            <person name="Lipzen A."/>
            <person name="Tritt A."/>
            <person name="Sun H."/>
            <person name="Haridas S."/>
            <person name="LaButti K."/>
            <person name="Ohm R.A."/>
            <person name="Kues U."/>
            <person name="Blanchette R.A."/>
            <person name="Grigoriev I.V."/>
            <person name="Minto R.E."/>
            <person name="Hibbett D.S."/>
        </authorList>
    </citation>
    <scope>NUCLEOTIDE SEQUENCE [LARGE SCALE GENOMIC DNA]</scope>
    <source>
        <strain evidence="2 3">FP15055 ss-10</strain>
    </source>
</reference>
<dbReference type="PANTHER" id="PTHR43130:SF15">
    <property type="entry name" value="THIJ_PFPI FAMILY PROTEIN (AFU_ORTHOLOGUE AFUA_5G14240)"/>
    <property type="match status" value="1"/>
</dbReference>
<dbReference type="Pfam" id="PF01965">
    <property type="entry name" value="DJ-1_PfpI"/>
    <property type="match status" value="1"/>
</dbReference>
<evidence type="ECO:0000313" key="3">
    <source>
        <dbReference type="Proteomes" id="UP000054007"/>
    </source>
</evidence>
<gene>
    <name evidence="2" type="ORF">CYLTODRAFT_397764</name>
</gene>
<dbReference type="InterPro" id="IPR052158">
    <property type="entry name" value="INH-QAR"/>
</dbReference>
<evidence type="ECO:0000313" key="2">
    <source>
        <dbReference type="EMBL" id="KIY67086.1"/>
    </source>
</evidence>
<dbReference type="PANTHER" id="PTHR43130">
    <property type="entry name" value="ARAC-FAMILY TRANSCRIPTIONAL REGULATOR"/>
    <property type="match status" value="1"/>
</dbReference>
<protein>
    <submittedName>
        <fullName evidence="2">Class I glutamine amidotransferase-like protein</fullName>
    </submittedName>
</protein>
<dbReference type="Gene3D" id="3.40.50.880">
    <property type="match status" value="1"/>
</dbReference>
<organism evidence="2 3">
    <name type="scientific">Cylindrobasidium torrendii FP15055 ss-10</name>
    <dbReference type="NCBI Taxonomy" id="1314674"/>
    <lineage>
        <taxon>Eukaryota</taxon>
        <taxon>Fungi</taxon>
        <taxon>Dikarya</taxon>
        <taxon>Basidiomycota</taxon>
        <taxon>Agaricomycotina</taxon>
        <taxon>Agaricomycetes</taxon>
        <taxon>Agaricomycetidae</taxon>
        <taxon>Agaricales</taxon>
        <taxon>Marasmiineae</taxon>
        <taxon>Physalacriaceae</taxon>
        <taxon>Cylindrobasidium</taxon>
    </lineage>
</organism>
<proteinExistence type="predicted"/>
<dbReference type="STRING" id="1314674.A0A0D7BC41"/>
<keyword evidence="2" id="KW-0315">Glutamine amidotransferase</keyword>
<evidence type="ECO:0000259" key="1">
    <source>
        <dbReference type="Pfam" id="PF01965"/>
    </source>
</evidence>
<keyword evidence="2" id="KW-0808">Transferase</keyword>
<dbReference type="OrthoDB" id="543156at2759"/>
<dbReference type="SUPFAM" id="SSF52317">
    <property type="entry name" value="Class I glutamine amidotransferase-like"/>
    <property type="match status" value="1"/>
</dbReference>
<sequence>MLPPPQVLTVAFCLCQAVTMTDFIAPNEILAGINYADTPFYPPELKDTVNYRLKFEYLAPEMAPVISELGGAPNVMPDRTYQDALDAGMQYDIIWVPAGPIPDQHTYEEKTPQIAADFIAAQAPGAKYVMSVCEGSAVLAKSGVLDGRRATTNKWLYRIIEDLFPTVNWVAKARWVVDGKFWTSSGVSAGSDMAMAFVEHLVGHDNAQFVRGMIEVIEHDQDDDPFAEFHHLV</sequence>
<dbReference type="GO" id="GO:0016740">
    <property type="term" value="F:transferase activity"/>
    <property type="evidence" value="ECO:0007669"/>
    <property type="project" value="UniProtKB-KW"/>
</dbReference>
<accession>A0A0D7BC41</accession>
<dbReference type="EMBL" id="KN880535">
    <property type="protein sequence ID" value="KIY67086.1"/>
    <property type="molecule type" value="Genomic_DNA"/>
</dbReference>
<dbReference type="CDD" id="cd03139">
    <property type="entry name" value="GATase1_PfpI_2"/>
    <property type="match status" value="1"/>
</dbReference>